<dbReference type="SUPFAM" id="SSF75005">
    <property type="entry name" value="Arabinanase/levansucrase/invertase"/>
    <property type="match status" value="1"/>
</dbReference>
<dbReference type="InterPro" id="IPR006710">
    <property type="entry name" value="Glyco_hydro_43"/>
</dbReference>
<dbReference type="STRING" id="1440763.BJI69_05700"/>
<dbReference type="GO" id="GO:0005975">
    <property type="term" value="P:carbohydrate metabolic process"/>
    <property type="evidence" value="ECO:0007669"/>
    <property type="project" value="InterPro"/>
</dbReference>
<evidence type="ECO:0000313" key="7">
    <source>
        <dbReference type="Proteomes" id="UP000182987"/>
    </source>
</evidence>
<evidence type="ECO:0000256" key="5">
    <source>
        <dbReference type="SAM" id="Phobius"/>
    </source>
</evidence>
<sequence length="381" mass="42271">MVGYPPLGHLPSMPALTLLRLACFFFSIIVTITGCSVTDASQRPDAGRALMVHVENGLPGTPRRDDEGHPIDAHDGQIQRFGDRYYLYGTRYGCGFRWNDKKSPFCGFVSYSSTDLTHWRAEGALFDASSPDWQKRCDGSTYGCFRPHVVFNARTQRYVLWINSYDVSVGYHVFTATTPTGPFVEAPLPKLAINREQPPGLNHGDHDVFVDLDGTAYLAYTDWRQKGDIVVEQLDDSYLSGNGRYVRLGLKATEAPSIFRRGSTYYLTFSDPNCGYCTTGTSYLRATTPLGPWSGKPARGISETQHRGLPISDTSCGGQPADVAMLPGRNGPIYLYQSDRWDNGNPSETKATHYWEPLRFDAAGDIEPLTCAHGFNIEMTS</sequence>
<organism evidence="6 7">
    <name type="scientific">Luteibacter rhizovicinus DSM 16549</name>
    <dbReference type="NCBI Taxonomy" id="1440763"/>
    <lineage>
        <taxon>Bacteria</taxon>
        <taxon>Pseudomonadati</taxon>
        <taxon>Pseudomonadota</taxon>
        <taxon>Gammaproteobacteria</taxon>
        <taxon>Lysobacterales</taxon>
        <taxon>Rhodanobacteraceae</taxon>
        <taxon>Luteibacter</taxon>
    </lineage>
</organism>
<reference evidence="7" key="1">
    <citation type="submission" date="2016-09" db="EMBL/GenBank/DDBJ databases">
        <authorList>
            <person name="Lysoe E."/>
        </authorList>
    </citation>
    <scope>NUCLEOTIDE SEQUENCE [LARGE SCALE GENOMIC DNA]</scope>
    <source>
        <strain evidence="7">LJ96T</strain>
    </source>
</reference>
<accession>A0A1L3EQW7</accession>
<keyword evidence="3 4" id="KW-0326">Glycosidase</keyword>
<keyword evidence="2 4" id="KW-0378">Hydrolase</keyword>
<evidence type="ECO:0000256" key="4">
    <source>
        <dbReference type="RuleBase" id="RU361187"/>
    </source>
</evidence>
<evidence type="ECO:0000313" key="6">
    <source>
        <dbReference type="EMBL" id="APG03461.1"/>
    </source>
</evidence>
<dbReference type="OrthoDB" id="9801455at2"/>
<dbReference type="EMBL" id="CP017480">
    <property type="protein sequence ID" value="APG03461.1"/>
    <property type="molecule type" value="Genomic_DNA"/>
</dbReference>
<keyword evidence="5" id="KW-1133">Transmembrane helix</keyword>
<evidence type="ECO:0000256" key="1">
    <source>
        <dbReference type="ARBA" id="ARBA00009865"/>
    </source>
</evidence>
<dbReference type="PANTHER" id="PTHR22925">
    <property type="entry name" value="GLYCOSYL HYDROLASE 43 FAMILY MEMBER"/>
    <property type="match status" value="1"/>
</dbReference>
<dbReference type="InterPro" id="IPR023296">
    <property type="entry name" value="Glyco_hydro_beta-prop_sf"/>
</dbReference>
<dbReference type="Proteomes" id="UP000182987">
    <property type="component" value="Chromosome"/>
</dbReference>
<dbReference type="KEGG" id="lrz:BJI69_05700"/>
<feature type="transmembrane region" description="Helical" evidence="5">
    <location>
        <begin position="15"/>
        <end position="38"/>
    </location>
</feature>
<gene>
    <name evidence="6" type="ORF">BJI69_05700</name>
</gene>
<keyword evidence="7" id="KW-1185">Reference proteome</keyword>
<protein>
    <recommendedName>
        <fullName evidence="8">Glycosyl hydrolase family 43</fullName>
    </recommendedName>
</protein>
<comment type="similarity">
    <text evidence="1 4">Belongs to the glycosyl hydrolase 43 family.</text>
</comment>
<dbReference type="GO" id="GO:0004553">
    <property type="term" value="F:hydrolase activity, hydrolyzing O-glycosyl compounds"/>
    <property type="evidence" value="ECO:0007669"/>
    <property type="project" value="InterPro"/>
</dbReference>
<dbReference type="RefSeq" id="WP_071924888.1">
    <property type="nucleotide sequence ID" value="NZ_CP017480.1"/>
</dbReference>
<dbReference type="Pfam" id="PF04616">
    <property type="entry name" value="Glyco_hydro_43"/>
    <property type="match status" value="1"/>
</dbReference>
<evidence type="ECO:0000256" key="3">
    <source>
        <dbReference type="ARBA" id="ARBA00023295"/>
    </source>
</evidence>
<evidence type="ECO:0008006" key="8">
    <source>
        <dbReference type="Google" id="ProtNLM"/>
    </source>
</evidence>
<evidence type="ECO:0000256" key="2">
    <source>
        <dbReference type="ARBA" id="ARBA00022801"/>
    </source>
</evidence>
<name>A0A1L3EQW7_9GAMM</name>
<proteinExistence type="inferred from homology"/>
<dbReference type="PANTHER" id="PTHR22925:SF3">
    <property type="entry name" value="GLYCOSYL HYDROLASE FAMILY PROTEIN 43"/>
    <property type="match status" value="1"/>
</dbReference>
<dbReference type="Gene3D" id="2.115.10.20">
    <property type="entry name" value="Glycosyl hydrolase domain, family 43"/>
    <property type="match status" value="1"/>
</dbReference>
<keyword evidence="5" id="KW-0472">Membrane</keyword>
<dbReference type="CDD" id="cd18824">
    <property type="entry name" value="GH43_CtGH43-like"/>
    <property type="match status" value="1"/>
</dbReference>
<dbReference type="AlphaFoldDB" id="A0A1L3EQW7"/>
<keyword evidence="5" id="KW-0812">Transmembrane</keyword>